<comment type="caution">
    <text evidence="1">The sequence shown here is derived from an EMBL/GenBank/DDBJ whole genome shotgun (WGS) entry which is preliminary data.</text>
</comment>
<evidence type="ECO:0000313" key="2">
    <source>
        <dbReference type="Proteomes" id="UP001218188"/>
    </source>
</evidence>
<accession>A0AAD6T9S5</accession>
<dbReference type="AlphaFoldDB" id="A0AAD6T9S5"/>
<organism evidence="1 2">
    <name type="scientific">Mycena alexandri</name>
    <dbReference type="NCBI Taxonomy" id="1745969"/>
    <lineage>
        <taxon>Eukaryota</taxon>
        <taxon>Fungi</taxon>
        <taxon>Dikarya</taxon>
        <taxon>Basidiomycota</taxon>
        <taxon>Agaricomycotina</taxon>
        <taxon>Agaricomycetes</taxon>
        <taxon>Agaricomycetidae</taxon>
        <taxon>Agaricales</taxon>
        <taxon>Marasmiineae</taxon>
        <taxon>Mycenaceae</taxon>
        <taxon>Mycena</taxon>
    </lineage>
</organism>
<reference evidence="1" key="1">
    <citation type="submission" date="2023-03" db="EMBL/GenBank/DDBJ databases">
        <title>Massive genome expansion in bonnet fungi (Mycena s.s.) driven by repeated elements and novel gene families across ecological guilds.</title>
        <authorList>
            <consortium name="Lawrence Berkeley National Laboratory"/>
            <person name="Harder C.B."/>
            <person name="Miyauchi S."/>
            <person name="Viragh M."/>
            <person name="Kuo A."/>
            <person name="Thoen E."/>
            <person name="Andreopoulos B."/>
            <person name="Lu D."/>
            <person name="Skrede I."/>
            <person name="Drula E."/>
            <person name="Henrissat B."/>
            <person name="Morin E."/>
            <person name="Kohler A."/>
            <person name="Barry K."/>
            <person name="LaButti K."/>
            <person name="Morin E."/>
            <person name="Salamov A."/>
            <person name="Lipzen A."/>
            <person name="Mereny Z."/>
            <person name="Hegedus B."/>
            <person name="Baldrian P."/>
            <person name="Stursova M."/>
            <person name="Weitz H."/>
            <person name="Taylor A."/>
            <person name="Grigoriev I.V."/>
            <person name="Nagy L.G."/>
            <person name="Martin F."/>
            <person name="Kauserud H."/>
        </authorList>
    </citation>
    <scope>NUCLEOTIDE SEQUENCE</scope>
    <source>
        <strain evidence="1">CBHHK200</strain>
    </source>
</reference>
<dbReference type="Proteomes" id="UP001218188">
    <property type="component" value="Unassembled WGS sequence"/>
</dbReference>
<keyword evidence="2" id="KW-1185">Reference proteome</keyword>
<proteinExistence type="predicted"/>
<sequence length="207" mass="23467">MLFFPPVNSGGPKLMSVASFALSTSLLCVDSPFLTVSHGIISPLRCLPTSISYTRNRFRASSQSLLLNLCSNGAAVCRYSEFVSLRRRDCPFPRGIEFLDTLGPEQEQRCQGAAPSWMPCWRRLRPRGRVLLLLSAKSSPHRRTSTFVSQERFLEDVDELISRSIPLCHSLRSVRSVFPSQLYPRFFLILQLPTIFILNGFSRRLQV</sequence>
<protein>
    <submittedName>
        <fullName evidence="1">Uncharacterized protein</fullName>
    </submittedName>
</protein>
<evidence type="ECO:0000313" key="1">
    <source>
        <dbReference type="EMBL" id="KAJ7041065.1"/>
    </source>
</evidence>
<name>A0AAD6T9S5_9AGAR</name>
<gene>
    <name evidence="1" type="ORF">C8F04DRAFT_188219</name>
</gene>
<dbReference type="EMBL" id="JARJCM010000019">
    <property type="protein sequence ID" value="KAJ7041065.1"/>
    <property type="molecule type" value="Genomic_DNA"/>
</dbReference>